<comment type="caution">
    <text evidence="1">The sequence shown here is derived from an EMBL/GenBank/DDBJ whole genome shotgun (WGS) entry which is preliminary data.</text>
</comment>
<sequence>MRRRRYGERRIVVGRMVAGWSAARTGAVDAVAPSPVYGRLDDQP</sequence>
<evidence type="ECO:0000313" key="1">
    <source>
        <dbReference type="EMBL" id="ELS57587.1"/>
    </source>
</evidence>
<reference evidence="1 2" key="1">
    <citation type="journal article" date="2013" name="Genome Announc.">
        <title>Draft Genome Sequence of Streptomyces viridochromogenes Strain Tu57, Producer of Avilamycin.</title>
        <authorList>
            <person name="Gruning B.A."/>
            <person name="Erxleben A."/>
            <person name="Hahnlein A."/>
            <person name="Gunther S."/>
        </authorList>
    </citation>
    <scope>NUCLEOTIDE SEQUENCE [LARGE SCALE GENOMIC DNA]</scope>
    <source>
        <strain evidence="1 2">Tue57</strain>
    </source>
</reference>
<protein>
    <submittedName>
        <fullName evidence="1">Uncharacterized protein</fullName>
    </submittedName>
</protein>
<evidence type="ECO:0000313" key="2">
    <source>
        <dbReference type="Proteomes" id="UP000011205"/>
    </source>
</evidence>
<dbReference type="PATRIC" id="fig|1160705.3.peg.1433"/>
<dbReference type="RefSeq" id="WP_003996783.1">
    <property type="nucleotide sequence ID" value="NZ_AMLP01000050.1"/>
</dbReference>
<dbReference type="EMBL" id="AMLP01000050">
    <property type="protein sequence ID" value="ELS57587.1"/>
    <property type="molecule type" value="Genomic_DNA"/>
</dbReference>
<accession>L8PQ84</accession>
<name>L8PQ84_STRVR</name>
<organism evidence="1 2">
    <name type="scientific">Streptomyces viridochromogenes Tue57</name>
    <dbReference type="NCBI Taxonomy" id="1160705"/>
    <lineage>
        <taxon>Bacteria</taxon>
        <taxon>Bacillati</taxon>
        <taxon>Actinomycetota</taxon>
        <taxon>Actinomycetes</taxon>
        <taxon>Kitasatosporales</taxon>
        <taxon>Streptomycetaceae</taxon>
        <taxon>Streptomyces</taxon>
    </lineage>
</organism>
<proteinExistence type="predicted"/>
<dbReference type="Proteomes" id="UP000011205">
    <property type="component" value="Unassembled WGS sequence"/>
</dbReference>
<dbReference type="AlphaFoldDB" id="L8PQ84"/>
<gene>
    <name evidence="1" type="ORF">STVIR_1438</name>
</gene>